<evidence type="ECO:0000313" key="1">
    <source>
        <dbReference type="EMBL" id="ARE82005.1"/>
    </source>
</evidence>
<dbReference type="OrthoDB" id="7629357at2"/>
<name>A0A1V0RK10_9RHOB</name>
<protein>
    <recommendedName>
        <fullName evidence="3">Sulfotransferase family protein</fullName>
    </recommendedName>
</protein>
<dbReference type="RefSeq" id="WP_081506338.1">
    <property type="nucleotide sequence ID" value="NZ_CP020474.1"/>
</dbReference>
<dbReference type="Pfam" id="PF13469">
    <property type="entry name" value="Sulfotransfer_3"/>
    <property type="match status" value="1"/>
</dbReference>
<dbReference type="Gene3D" id="3.40.50.300">
    <property type="entry name" value="P-loop containing nucleotide triphosphate hydrolases"/>
    <property type="match status" value="1"/>
</dbReference>
<sequence>MKAATHTQSIAVEIEAALDMLQAYKASVPAVPITDSFPSLLDQCEAMCQSFTGPEPIRTLHHFACSGGTLIAKCIAALPSVVLLNEIDPLSQIHLPQNRRAPKFAPTDLFGALQISRREVNPTVVVDGFREATQTIVGGLASRGQSLVIRDHAHSHFCTQIDPNSRPTLHEILATGRHPVVSLLTVRHPLDSFLSLNANGWLHFSPSTLETYSQRYAEFLDRHADLDLVRYEDFVAAPERTLEKICQIIALPYHASALELFTIIRLSGDSGRKGAQIAERPRREVPMVIDAQRGSRDYKALCVRLGYEP</sequence>
<dbReference type="KEGG" id="rmm:ROSMUCSMR3_00501"/>
<organism evidence="1 2">
    <name type="scientific">Roseovarius mucosus</name>
    <dbReference type="NCBI Taxonomy" id="215743"/>
    <lineage>
        <taxon>Bacteria</taxon>
        <taxon>Pseudomonadati</taxon>
        <taxon>Pseudomonadota</taxon>
        <taxon>Alphaproteobacteria</taxon>
        <taxon>Rhodobacterales</taxon>
        <taxon>Roseobacteraceae</taxon>
        <taxon>Roseovarius</taxon>
    </lineage>
</organism>
<gene>
    <name evidence="1" type="ORF">ROSMUCSMR3_00501</name>
</gene>
<evidence type="ECO:0008006" key="3">
    <source>
        <dbReference type="Google" id="ProtNLM"/>
    </source>
</evidence>
<dbReference type="SUPFAM" id="SSF52540">
    <property type="entry name" value="P-loop containing nucleoside triphosphate hydrolases"/>
    <property type="match status" value="1"/>
</dbReference>
<evidence type="ECO:0000313" key="2">
    <source>
        <dbReference type="Proteomes" id="UP000192273"/>
    </source>
</evidence>
<dbReference type="EMBL" id="CP020474">
    <property type="protein sequence ID" value="ARE82005.1"/>
    <property type="molecule type" value="Genomic_DNA"/>
</dbReference>
<reference evidence="1 2" key="1">
    <citation type="submission" date="2017-03" db="EMBL/GenBank/DDBJ databases">
        <title>Genome Sequence of Roseovarius mucosus strain SMR3 Isolated from a culture of the Diatom Skeletonema marinoi.</title>
        <authorList>
            <person name="Topel M."/>
            <person name="Pinder M."/>
            <person name="Johansson O.N."/>
            <person name="Kourtchenko O."/>
            <person name="Godhe A."/>
            <person name="Clarke A.K."/>
        </authorList>
    </citation>
    <scope>NUCLEOTIDE SEQUENCE [LARGE SCALE GENOMIC DNA]</scope>
    <source>
        <strain evidence="1 2">SMR3</strain>
    </source>
</reference>
<dbReference type="AlphaFoldDB" id="A0A1V0RK10"/>
<keyword evidence="2" id="KW-1185">Reference proteome</keyword>
<accession>A0A1V0RK10</accession>
<dbReference type="Proteomes" id="UP000192273">
    <property type="component" value="Chromosome"/>
</dbReference>
<dbReference type="InterPro" id="IPR027417">
    <property type="entry name" value="P-loop_NTPase"/>
</dbReference>
<proteinExistence type="predicted"/>